<name>A0ABR5HMV9_9BURK</name>
<evidence type="ECO:0000313" key="4">
    <source>
        <dbReference type="Proteomes" id="UP000242951"/>
    </source>
</evidence>
<gene>
    <name evidence="3" type="ORF">BPMI_02502</name>
</gene>
<evidence type="ECO:0000256" key="1">
    <source>
        <dbReference type="SAM" id="Coils"/>
    </source>
</evidence>
<sequence>MILREVLLEAAALERFMRATRAVNAAFDATRGEPDFIDGGQSIASSQQRLDAALRELETSERSLDAILARRARSLNHGANHLKLVFLTLVLLLGISSASSVMAAERYTEVWNPPEAQTVKGKSKAHGATQTAPNSKKKRKASTKQIADKAALEPQAAAVPRAKATAPKPSEPVIPRKIEPDGQVMRI</sequence>
<keyword evidence="4" id="KW-1185">Reference proteome</keyword>
<keyword evidence="1" id="KW-0175">Coiled coil</keyword>
<feature type="region of interest" description="Disordered" evidence="2">
    <location>
        <begin position="115"/>
        <end position="187"/>
    </location>
</feature>
<evidence type="ECO:0000256" key="2">
    <source>
        <dbReference type="SAM" id="MobiDB-lite"/>
    </source>
</evidence>
<dbReference type="EMBL" id="LELG01000048">
    <property type="protein sequence ID" value="KMQ80730.1"/>
    <property type="molecule type" value="Genomic_DNA"/>
</dbReference>
<dbReference type="Proteomes" id="UP000242951">
    <property type="component" value="Unassembled WGS sequence"/>
</dbReference>
<reference evidence="3 4" key="1">
    <citation type="submission" date="2015-06" db="EMBL/GenBank/DDBJ databases">
        <title>Comparative genomics of Burkholderia leaf nodule symbionts.</title>
        <authorList>
            <person name="Carlier A."/>
            <person name="Eberl L."/>
            <person name="Pinto-Carbo M."/>
        </authorList>
    </citation>
    <scope>NUCLEOTIDE SEQUENCE [LARGE SCALE GENOMIC DNA]</scope>
    <source>
        <strain evidence="3 4">UZHbot3</strain>
    </source>
</reference>
<proteinExistence type="predicted"/>
<protein>
    <submittedName>
        <fullName evidence="3">Uncharacterized protein</fullName>
    </submittedName>
</protein>
<organism evidence="3 4">
    <name type="scientific">Candidatus Burkholderia pumila</name>
    <dbReference type="NCBI Taxonomy" id="1090375"/>
    <lineage>
        <taxon>Bacteria</taxon>
        <taxon>Pseudomonadati</taxon>
        <taxon>Pseudomonadota</taxon>
        <taxon>Betaproteobacteria</taxon>
        <taxon>Burkholderiales</taxon>
        <taxon>Burkholderiaceae</taxon>
        <taxon>Burkholderia</taxon>
    </lineage>
</organism>
<feature type="compositionally biased region" description="Low complexity" evidence="2">
    <location>
        <begin position="154"/>
        <end position="168"/>
    </location>
</feature>
<evidence type="ECO:0000313" key="3">
    <source>
        <dbReference type="EMBL" id="KMQ80730.1"/>
    </source>
</evidence>
<feature type="coiled-coil region" evidence="1">
    <location>
        <begin position="43"/>
        <end position="70"/>
    </location>
</feature>
<accession>A0ABR5HMV9</accession>
<comment type="caution">
    <text evidence="3">The sequence shown here is derived from an EMBL/GenBank/DDBJ whole genome shotgun (WGS) entry which is preliminary data.</text>
</comment>